<protein>
    <submittedName>
        <fullName evidence="2">Uncharacterized protein</fullName>
    </submittedName>
</protein>
<proteinExistence type="predicted"/>
<dbReference type="AlphaFoldDB" id="A0AAT9HXF3"/>
<reference evidence="2" key="1">
    <citation type="submission" date="2024-06" db="EMBL/GenBank/DDBJ databases">
        <authorList>
            <consortium name="consrtm"/>
            <person name="Uemura M."/>
            <person name="Terahara T."/>
        </authorList>
    </citation>
    <scope>NUCLEOTIDE SEQUENCE</scope>
    <source>
        <strain evidence="2">KM77-8</strain>
    </source>
</reference>
<dbReference type="EMBL" id="AP035768">
    <property type="protein sequence ID" value="BFO21919.1"/>
    <property type="molecule type" value="Genomic_DNA"/>
</dbReference>
<feature type="region of interest" description="Disordered" evidence="1">
    <location>
        <begin position="46"/>
        <end position="166"/>
    </location>
</feature>
<accession>A0AAT9HXF3</accession>
<reference evidence="2" key="2">
    <citation type="submission" date="2024-07" db="EMBL/GenBank/DDBJ databases">
        <title>Streptomyces haneummycinica sp. nov., a new antibiotic-producing actinobacterium isolated from marine sediment.</title>
        <authorList>
            <person name="Uemura M."/>
            <person name="Hamada M."/>
            <person name="Hirano S."/>
            <person name="Kobayashi K."/>
            <person name="Ohshiro T."/>
            <person name="Kobayashi T."/>
            <person name="Terahara T."/>
        </authorList>
    </citation>
    <scope>NUCLEOTIDE SEQUENCE</scope>
    <source>
        <strain evidence="2">KM77-8</strain>
    </source>
</reference>
<evidence type="ECO:0000256" key="1">
    <source>
        <dbReference type="SAM" id="MobiDB-lite"/>
    </source>
</evidence>
<gene>
    <name evidence="2" type="ORF">SHKM778_83070</name>
</gene>
<name>A0AAT9HXF3_9ACTN</name>
<sequence length="166" mass="16018">MPSSVGAAGSGRDCPAGRRKTKVLPEAASASPAGVSAAWGAGAGAAVCGTLGSAPQETLRSWSPPKPDWWERSAPQAEAGSGRLPCCAWAGETAGSEAGAGKAGDGASAGSSSKKCGPVSSTAGRAGPAPDGEASDSPSVGAGRLVPGTQEAPFQYRTYPGMEGSG</sequence>
<feature type="compositionally biased region" description="Low complexity" evidence="1">
    <location>
        <begin position="88"/>
        <end position="117"/>
    </location>
</feature>
<feature type="region of interest" description="Disordered" evidence="1">
    <location>
        <begin position="1"/>
        <end position="32"/>
    </location>
</feature>
<organism evidence="2">
    <name type="scientific">Streptomyces haneummycinicus</name>
    <dbReference type="NCBI Taxonomy" id="3074435"/>
    <lineage>
        <taxon>Bacteria</taxon>
        <taxon>Bacillati</taxon>
        <taxon>Actinomycetota</taxon>
        <taxon>Actinomycetes</taxon>
        <taxon>Kitasatosporales</taxon>
        <taxon>Streptomycetaceae</taxon>
        <taxon>Streptomyces</taxon>
    </lineage>
</organism>
<evidence type="ECO:0000313" key="2">
    <source>
        <dbReference type="EMBL" id="BFO21919.1"/>
    </source>
</evidence>